<evidence type="ECO:0000313" key="10">
    <source>
        <dbReference type="EMBL" id="BAI64529.1"/>
    </source>
</evidence>
<dbReference type="InterPro" id="IPR005139">
    <property type="entry name" value="PCRF"/>
</dbReference>
<dbReference type="STRING" id="680646.RMDY18_06970"/>
<dbReference type="Gene3D" id="3.30.160.20">
    <property type="match status" value="1"/>
</dbReference>
<keyword evidence="4 6" id="KW-0963">Cytoplasm</keyword>
<dbReference type="KEGG" id="rmu:RMDY18_06970"/>
<dbReference type="PROSITE" id="PS00745">
    <property type="entry name" value="RF_PROK_I"/>
    <property type="match status" value="1"/>
</dbReference>
<sequence length="421" mass="46524">MRPRFAFFYIFVPRLLPSNHPVLLRCGLLRAVTAGLSGRFAIVLKAMASFDFSAEIKELRAIFTSIAAVSDIEGIERAIEDLSAQAAAPDLWDDVENAQKVTSALSYKQSELNRLRSLSSRIDDVEVMVELAEAEDEETAAELLADAERECAEIRAKLEELEVLVLLSGEYDQREAVVTIRSGAGGVDAADFAEMLLRMYLRWAEKNGYPTKVLDTSYAEEAGLKSVTFEVNAPYAFGRLSVEAGTHRLVRISPFDNQGRRQTSFAAVEVIPLIEQTDAIEIPESEIKVDVFRSSGPGGQSVNTTDSAVRMTHLPTGIVVSMQNEKSQLQNRAAALRVLQSRLLLLRKEQEDAKKKELAGDIKASWGDQMRSYVLHPYQMVKDLRTGYEEGNTSNVLDGGLNAFIDAGIRWRASGRAAEES</sequence>
<evidence type="ECO:0000256" key="3">
    <source>
        <dbReference type="ARBA" id="ARBA00022481"/>
    </source>
</evidence>
<protein>
    <recommendedName>
        <fullName evidence="6 7">Peptide chain release factor 2</fullName>
        <shortName evidence="6">RF-2</shortName>
    </recommendedName>
</protein>
<dbReference type="GO" id="GO:0005737">
    <property type="term" value="C:cytoplasm"/>
    <property type="evidence" value="ECO:0007669"/>
    <property type="project" value="UniProtKB-SubCell"/>
</dbReference>
<dbReference type="SMART" id="SM00937">
    <property type="entry name" value="PCRF"/>
    <property type="match status" value="1"/>
</dbReference>
<dbReference type="PANTHER" id="PTHR43116:SF3">
    <property type="entry name" value="CLASS I PEPTIDE CHAIN RELEASE FACTOR"/>
    <property type="match status" value="1"/>
</dbReference>
<dbReference type="eggNOG" id="COG1186">
    <property type="taxonomic scope" value="Bacteria"/>
</dbReference>
<feature type="domain" description="Prokaryotic-type class I peptide chain release factors" evidence="9">
    <location>
        <begin position="293"/>
        <end position="309"/>
    </location>
</feature>
<reference evidence="11" key="1">
    <citation type="submission" date="2009-07" db="EMBL/GenBank/DDBJ databases">
        <title>Complete genome sequence of Rothia mucilaginosa DJ.</title>
        <authorList>
            <person name="Yamane K."/>
            <person name="Nambu T."/>
            <person name="Mashimo C."/>
            <person name="Sugimori C."/>
            <person name="Yamanaka T."/>
            <person name="Leung K."/>
            <person name="Fukushima H."/>
        </authorList>
    </citation>
    <scope>NUCLEOTIDE SEQUENCE [LARGE SCALE GENOMIC DNA]</scope>
    <source>
        <strain evidence="11">DY-18</strain>
    </source>
</reference>
<evidence type="ECO:0000256" key="5">
    <source>
        <dbReference type="ARBA" id="ARBA00022917"/>
    </source>
</evidence>
<comment type="subcellular location">
    <subcellularLocation>
        <location evidence="6">Cytoplasm</location>
    </subcellularLocation>
</comment>
<evidence type="ECO:0000256" key="8">
    <source>
        <dbReference type="SAM" id="Coils"/>
    </source>
</evidence>
<dbReference type="Pfam" id="PF00472">
    <property type="entry name" value="RF-1"/>
    <property type="match status" value="1"/>
</dbReference>
<dbReference type="InterPro" id="IPR004374">
    <property type="entry name" value="PrfB"/>
</dbReference>
<comment type="function">
    <text evidence="1 6">Peptide chain release factor 2 directs the termination of translation in response to the peptide chain termination codons UGA and UAA.</text>
</comment>
<gene>
    <name evidence="6" type="primary">prfB</name>
    <name evidence="10" type="ordered locus">RMDY18_06970</name>
</gene>
<keyword evidence="11" id="KW-1185">Reference proteome</keyword>
<dbReference type="SUPFAM" id="SSF75620">
    <property type="entry name" value="Release factor"/>
    <property type="match status" value="1"/>
</dbReference>
<dbReference type="InterPro" id="IPR000352">
    <property type="entry name" value="Pep_chain_release_fac_I"/>
</dbReference>
<evidence type="ECO:0000256" key="7">
    <source>
        <dbReference type="NCBIfam" id="TIGR00020"/>
    </source>
</evidence>
<dbReference type="NCBIfam" id="TIGR00020">
    <property type="entry name" value="prfB"/>
    <property type="match status" value="1"/>
</dbReference>
<dbReference type="FunFam" id="3.30.160.20:FF:000004">
    <property type="entry name" value="Peptide chain release factor 1"/>
    <property type="match status" value="1"/>
</dbReference>
<evidence type="ECO:0000256" key="6">
    <source>
        <dbReference type="HAMAP-Rule" id="MF_00094"/>
    </source>
</evidence>
<keyword evidence="5 6" id="KW-0648">Protein biosynthesis</keyword>
<comment type="similarity">
    <text evidence="2 6">Belongs to the prokaryotic/mitochondrial release factor family.</text>
</comment>
<dbReference type="Pfam" id="PF03462">
    <property type="entry name" value="PCRF"/>
    <property type="match status" value="1"/>
</dbReference>
<keyword evidence="8" id="KW-0175">Coiled coil</keyword>
<keyword evidence="3 6" id="KW-0488">Methylation</keyword>
<dbReference type="HAMAP" id="MF_00094">
    <property type="entry name" value="Rel_fac_2"/>
    <property type="match status" value="1"/>
</dbReference>
<feature type="modified residue" description="N5-methylglutamine" evidence="6">
    <location>
        <position position="300"/>
    </location>
</feature>
<dbReference type="AlphaFoldDB" id="D2NSA3"/>
<feature type="coiled-coil region" evidence="8">
    <location>
        <begin position="115"/>
        <end position="164"/>
    </location>
</feature>
<feature type="coiled-coil region" evidence="8">
    <location>
        <begin position="319"/>
        <end position="356"/>
    </location>
</feature>
<evidence type="ECO:0000256" key="4">
    <source>
        <dbReference type="ARBA" id="ARBA00022490"/>
    </source>
</evidence>
<evidence type="ECO:0000259" key="9">
    <source>
        <dbReference type="PROSITE" id="PS00745"/>
    </source>
</evidence>
<organism evidence="10 11">
    <name type="scientific">Rothia mucilaginosa (strain DY-18)</name>
    <name type="common">Stomatococcus mucilaginosus</name>
    <dbReference type="NCBI Taxonomy" id="680646"/>
    <lineage>
        <taxon>Bacteria</taxon>
        <taxon>Bacillati</taxon>
        <taxon>Actinomycetota</taxon>
        <taxon>Actinomycetes</taxon>
        <taxon>Micrococcales</taxon>
        <taxon>Micrococcaceae</taxon>
        <taxon>Rothia</taxon>
    </lineage>
</organism>
<dbReference type="HOGENOM" id="CLU_036856_6_0_11"/>
<name>D2NSA3_ROTMD</name>
<evidence type="ECO:0000256" key="2">
    <source>
        <dbReference type="ARBA" id="ARBA00010835"/>
    </source>
</evidence>
<evidence type="ECO:0000313" key="11">
    <source>
        <dbReference type="Proteomes" id="UP000001883"/>
    </source>
</evidence>
<reference evidence="10 11" key="3">
    <citation type="journal article" date="2010" name="Sequencing">
        <title>Complete Genome Sequence of Rothia mucilaginosa DY-18: A Clinical Isolate with Dense Meshwork-Like Structures from a Persistent Apical Periodontitis Lesion.</title>
        <authorList>
            <person name="Yamane K."/>
            <person name="Nambu T."/>
            <person name="Yamanaka T."/>
            <person name="Mashimo C."/>
            <person name="Sugimori C."/>
            <person name="Leung K.-P."/>
            <person name="Fukushima H."/>
        </authorList>
    </citation>
    <scope>NUCLEOTIDE SEQUENCE [LARGE SCALE GENOMIC DNA]</scope>
    <source>
        <strain evidence="10 11">DY-18</strain>
    </source>
</reference>
<evidence type="ECO:0000256" key="1">
    <source>
        <dbReference type="ARBA" id="ARBA00002613"/>
    </source>
</evidence>
<dbReference type="Gene3D" id="1.20.58.410">
    <property type="entry name" value="Release factor"/>
    <property type="match status" value="1"/>
</dbReference>
<comment type="PTM">
    <text evidence="6">Methylated by PrmC. Methylation increases the termination efficiency of RF2.</text>
</comment>
<reference evidence="10 11" key="2">
    <citation type="journal article" date="2010" name="J Osaka Dent Univ">
        <title>Isolation and identification of Rothia mucilaginosa from persistent apical periodontitis lesions.</title>
        <authorList>
            <person name="Yamane K."/>
            <person name="Yoshida M."/>
            <person name="Fujihira T."/>
            <person name="Baba T."/>
            <person name="Tsuji N."/>
            <person name="Hayashi H."/>
            <person name="Sugimori C."/>
            <person name="Yamanaka T."/>
            <person name="Mashimo C."/>
            <person name="Nambu T."/>
            <person name="Kawai H."/>
            <person name="Fukushima H."/>
        </authorList>
    </citation>
    <scope>NUCLEOTIDE SEQUENCE [LARGE SCALE GENOMIC DNA]</scope>
    <source>
        <strain evidence="10 11">DY-18</strain>
    </source>
</reference>
<dbReference type="Gene3D" id="3.30.70.1660">
    <property type="match status" value="1"/>
</dbReference>
<dbReference type="EMBL" id="AP011540">
    <property type="protein sequence ID" value="BAI64529.1"/>
    <property type="molecule type" value="Genomic_DNA"/>
</dbReference>
<dbReference type="GO" id="GO:0016149">
    <property type="term" value="F:translation release factor activity, codon specific"/>
    <property type="evidence" value="ECO:0007669"/>
    <property type="project" value="UniProtKB-UniRule"/>
</dbReference>
<dbReference type="PANTHER" id="PTHR43116">
    <property type="entry name" value="PEPTIDE CHAIN RELEASE FACTOR 2"/>
    <property type="match status" value="1"/>
</dbReference>
<dbReference type="InterPro" id="IPR045853">
    <property type="entry name" value="Pep_chain_release_fac_I_sf"/>
</dbReference>
<dbReference type="Proteomes" id="UP000001883">
    <property type="component" value="Chromosome"/>
</dbReference>
<proteinExistence type="inferred from homology"/>
<accession>D2NSA3</accession>